<reference evidence="1 2" key="1">
    <citation type="submission" date="2019-09" db="EMBL/GenBank/DDBJ databases">
        <title>The hologenome of the rock-dwelling lichen Lasallia pustulata.</title>
        <authorList>
            <person name="Greshake Tzovaras B."/>
            <person name="Segers F."/>
            <person name="Bicker A."/>
            <person name="Dal Grande F."/>
            <person name="Otte J."/>
            <person name="Hankeln T."/>
            <person name="Schmitt I."/>
            <person name="Ebersberger I."/>
        </authorList>
    </citation>
    <scope>NUCLEOTIDE SEQUENCE [LARGE SCALE GENOMIC DNA]</scope>
    <source>
        <strain evidence="1">A1-1</strain>
    </source>
</reference>
<evidence type="ECO:0000313" key="2">
    <source>
        <dbReference type="Proteomes" id="UP000324767"/>
    </source>
</evidence>
<dbReference type="Proteomes" id="UP000324767">
    <property type="component" value="Unassembled WGS sequence"/>
</dbReference>
<evidence type="ECO:0000313" key="1">
    <source>
        <dbReference type="EMBL" id="KAA6412743.1"/>
    </source>
</evidence>
<name>A0A5M8PVN0_9LECA</name>
<dbReference type="AlphaFoldDB" id="A0A5M8PVN0"/>
<protein>
    <submittedName>
        <fullName evidence="1">Uncharacterized protein</fullName>
    </submittedName>
</protein>
<accession>A0A5M8PVN0</accession>
<proteinExistence type="predicted"/>
<organism evidence="1 2">
    <name type="scientific">Lasallia pustulata</name>
    <dbReference type="NCBI Taxonomy" id="136370"/>
    <lineage>
        <taxon>Eukaryota</taxon>
        <taxon>Fungi</taxon>
        <taxon>Dikarya</taxon>
        <taxon>Ascomycota</taxon>
        <taxon>Pezizomycotina</taxon>
        <taxon>Lecanoromycetes</taxon>
        <taxon>OSLEUM clade</taxon>
        <taxon>Umbilicariomycetidae</taxon>
        <taxon>Umbilicariales</taxon>
        <taxon>Umbilicariaceae</taxon>
        <taxon>Lasallia</taxon>
    </lineage>
</organism>
<comment type="caution">
    <text evidence="1">The sequence shown here is derived from an EMBL/GenBank/DDBJ whole genome shotgun (WGS) entry which is preliminary data.</text>
</comment>
<gene>
    <name evidence="1" type="ORF">FRX48_03735</name>
</gene>
<dbReference type="EMBL" id="VXIT01000005">
    <property type="protein sequence ID" value="KAA6412743.1"/>
    <property type="molecule type" value="Genomic_DNA"/>
</dbReference>
<dbReference type="OrthoDB" id="3650366at2759"/>
<sequence length="186" mass="20610">MDSLLPIILIRHPALMIPSFYRVASRIHGARIHGARIDDAEFPINATLRWSRLVLDYYVARRRSAGRPIVIDASSLTGPDTETLMAEVCRIAGLEAQFLQFEWSRPLEEQAGGISEGTKVFREAFLGSTGVLKRGKGTGEVVLPEEVRAWRGEFGDDVAEGILRLVQAAMGDWEYLRGFALRVGGL</sequence>